<organism evidence="1 2">
    <name type="scientific">Muraenolepis orangiensis</name>
    <name type="common">Patagonian moray cod</name>
    <dbReference type="NCBI Taxonomy" id="630683"/>
    <lineage>
        <taxon>Eukaryota</taxon>
        <taxon>Metazoa</taxon>
        <taxon>Chordata</taxon>
        <taxon>Craniata</taxon>
        <taxon>Vertebrata</taxon>
        <taxon>Euteleostomi</taxon>
        <taxon>Actinopterygii</taxon>
        <taxon>Neopterygii</taxon>
        <taxon>Teleostei</taxon>
        <taxon>Neoteleostei</taxon>
        <taxon>Acanthomorphata</taxon>
        <taxon>Zeiogadaria</taxon>
        <taxon>Gadariae</taxon>
        <taxon>Gadiformes</taxon>
        <taxon>Muraenolepidoidei</taxon>
        <taxon>Muraenolepididae</taxon>
        <taxon>Muraenolepis</taxon>
    </lineage>
</organism>
<comment type="caution">
    <text evidence="1">The sequence shown here is derived from an EMBL/GenBank/DDBJ whole genome shotgun (WGS) entry which is preliminary data.</text>
</comment>
<protein>
    <recommendedName>
        <fullName evidence="3">Immunoglobulin I-set domain-containing protein</fullName>
    </recommendedName>
</protein>
<dbReference type="InterPro" id="IPR013783">
    <property type="entry name" value="Ig-like_fold"/>
</dbReference>
<dbReference type="Gene3D" id="2.60.40.10">
    <property type="entry name" value="Immunoglobulins"/>
    <property type="match status" value="1"/>
</dbReference>
<evidence type="ECO:0000313" key="1">
    <source>
        <dbReference type="EMBL" id="KAJ3599527.1"/>
    </source>
</evidence>
<proteinExistence type="predicted"/>
<dbReference type="EMBL" id="JANIIK010000048">
    <property type="protein sequence ID" value="KAJ3599527.1"/>
    <property type="molecule type" value="Genomic_DNA"/>
</dbReference>
<name>A0A9Q0E2G2_9TELE</name>
<gene>
    <name evidence="1" type="ORF">NHX12_033486</name>
</gene>
<dbReference type="InterPro" id="IPR036179">
    <property type="entry name" value="Ig-like_dom_sf"/>
</dbReference>
<evidence type="ECO:0008006" key="3">
    <source>
        <dbReference type="Google" id="ProtNLM"/>
    </source>
</evidence>
<dbReference type="OrthoDB" id="6159398at2759"/>
<dbReference type="AlphaFoldDB" id="A0A9Q0E2G2"/>
<accession>A0A9Q0E2G2</accession>
<reference evidence="1" key="1">
    <citation type="submission" date="2022-07" db="EMBL/GenBank/DDBJ databases">
        <title>Chromosome-level genome of Muraenolepis orangiensis.</title>
        <authorList>
            <person name="Kim J."/>
        </authorList>
    </citation>
    <scope>NUCLEOTIDE SEQUENCE</scope>
    <source>
        <strain evidence="1">KU_S4_2022</strain>
        <tissue evidence="1">Muscle</tissue>
    </source>
</reference>
<evidence type="ECO:0000313" key="2">
    <source>
        <dbReference type="Proteomes" id="UP001148018"/>
    </source>
</evidence>
<sequence length="117" mass="12907">MDPLNVHLFYVSSPPPCSLLKEYLGEKEVQLSLTFDAVEEADLGNYSCHVENHIGKRSGNAILQKKGANDEDTSQGKRSLSLAGNTMTVHTAHVDALIIWSAYQVCKTRIVNDKEFG</sequence>
<dbReference type="Proteomes" id="UP001148018">
    <property type="component" value="Unassembled WGS sequence"/>
</dbReference>
<keyword evidence="2" id="KW-1185">Reference proteome</keyword>
<dbReference type="SUPFAM" id="SSF48726">
    <property type="entry name" value="Immunoglobulin"/>
    <property type="match status" value="1"/>
</dbReference>